<comment type="caution">
    <text evidence="1">The sequence shown here is derived from an EMBL/GenBank/DDBJ whole genome shotgun (WGS) entry which is preliminary data.</text>
</comment>
<accession>A0A2M7XDC5</accession>
<dbReference type="AlphaFoldDB" id="A0A2M7XDC5"/>
<protein>
    <recommendedName>
        <fullName evidence="3">DUF3179 domain-containing protein</fullName>
    </recommendedName>
</protein>
<name>A0A2M7XDC5_9BACT</name>
<evidence type="ECO:0000313" key="2">
    <source>
        <dbReference type="Proteomes" id="UP000229385"/>
    </source>
</evidence>
<dbReference type="Proteomes" id="UP000229385">
    <property type="component" value="Unassembled WGS sequence"/>
</dbReference>
<evidence type="ECO:0008006" key="3">
    <source>
        <dbReference type="Google" id="ProtNLM"/>
    </source>
</evidence>
<organism evidence="1 2">
    <name type="scientific">Candidatus Uhrbacteria bacterium CG_4_9_14_3_um_filter_50_9</name>
    <dbReference type="NCBI Taxonomy" id="1975035"/>
    <lineage>
        <taxon>Bacteria</taxon>
        <taxon>Candidatus Uhriibacteriota</taxon>
    </lineage>
</organism>
<evidence type="ECO:0000313" key="1">
    <source>
        <dbReference type="EMBL" id="PJA45880.1"/>
    </source>
</evidence>
<dbReference type="EMBL" id="PFWU01000017">
    <property type="protein sequence ID" value="PJA45880.1"/>
    <property type="molecule type" value="Genomic_DNA"/>
</dbReference>
<reference evidence="2" key="1">
    <citation type="submission" date="2017-09" db="EMBL/GenBank/DDBJ databases">
        <title>Depth-based differentiation of microbial function through sediment-hosted aquifers and enrichment of novel symbionts in the deep terrestrial subsurface.</title>
        <authorList>
            <person name="Probst A.J."/>
            <person name="Ladd B."/>
            <person name="Jarett J.K."/>
            <person name="Geller-Mcgrath D.E."/>
            <person name="Sieber C.M.K."/>
            <person name="Emerson J.B."/>
            <person name="Anantharaman K."/>
            <person name="Thomas B.C."/>
            <person name="Malmstrom R."/>
            <person name="Stieglmeier M."/>
            <person name="Klingl A."/>
            <person name="Woyke T."/>
            <person name="Ryan C.M."/>
            <person name="Banfield J.F."/>
        </authorList>
    </citation>
    <scope>NUCLEOTIDE SEQUENCE [LARGE SCALE GENOMIC DNA]</scope>
</reference>
<gene>
    <name evidence="1" type="ORF">CO174_01435</name>
</gene>
<dbReference type="Pfam" id="PF11376">
    <property type="entry name" value="DUF3179"/>
    <property type="match status" value="1"/>
</dbReference>
<sequence length="376" mass="42689">MHRSRKHFYLLLMILGVAAILYRQHTFYRSPLTESSNEKIQALLEDSGREVRETEGVFHSIPLEQIVTGNPDPEGIPPINEPRYESVFAADQYLDDAGLGLLVEVDGEHRYYPYQILVWHEVVNDVFNGENLLVTYNPLTNSGKVFDRTFGDDAVNFSVSGKLWNSNSLLSDQKSGSLWSQLLGEAVVGELTGSTLHLYPSLTISWSVFKTYYPYGEVLSRSTGYDRDYTQDPYEQDSYYESAAILFPLSNEDERLHAKTVVFGYHTTGAQTVYRMDEVEQLHVVNDEVGEDSLLVIWDEELETVRGFSRQVGQDVLSFSQGDPFFIDDQTGSLWNQEGECVGGEYLGAELDVLPLENAFWFSWAASYPETTIYNH</sequence>
<dbReference type="InterPro" id="IPR021516">
    <property type="entry name" value="DUF3179"/>
</dbReference>
<proteinExistence type="predicted"/>